<proteinExistence type="predicted"/>
<evidence type="ECO:0000313" key="1">
    <source>
        <dbReference type="EMBL" id="CAG1833803.1"/>
    </source>
</evidence>
<dbReference type="InParanoid" id="A0A804KEE8"/>
<evidence type="ECO:0000313" key="3">
    <source>
        <dbReference type="Proteomes" id="UP000012960"/>
    </source>
</evidence>
<evidence type="ECO:0000313" key="2">
    <source>
        <dbReference type="EnsemblPlants" id="Ma09_p00530.1"/>
    </source>
</evidence>
<protein>
    <submittedName>
        <fullName evidence="1">(wild Malaysian banana) hypothetical protein</fullName>
    </submittedName>
</protein>
<dbReference type="EMBL" id="HG996474">
    <property type="protein sequence ID" value="CAG1833803.1"/>
    <property type="molecule type" value="Genomic_DNA"/>
</dbReference>
<keyword evidence="3" id="KW-1185">Reference proteome</keyword>
<dbReference type="Gramene" id="Ma09_t00530.1">
    <property type="protein sequence ID" value="Ma09_p00530.1"/>
    <property type="gene ID" value="Ma09_g00530"/>
</dbReference>
<sequence length="114" mass="12786">MAFSSFPSNNFHPSRALLSFVVSSDVRQRRFSSSPVNKSSAAPLLTRKPLQQQEFDRFQQSFILLRRPPSMLQELLYVGPGGEVCCGSGCCMNTGFDFIRLHQVRPVSDMKAIT</sequence>
<organism evidence="2 3">
    <name type="scientific">Musa acuminata subsp. malaccensis</name>
    <name type="common">Wild banana</name>
    <name type="synonym">Musa malaccensis</name>
    <dbReference type="NCBI Taxonomy" id="214687"/>
    <lineage>
        <taxon>Eukaryota</taxon>
        <taxon>Viridiplantae</taxon>
        <taxon>Streptophyta</taxon>
        <taxon>Embryophyta</taxon>
        <taxon>Tracheophyta</taxon>
        <taxon>Spermatophyta</taxon>
        <taxon>Magnoliopsida</taxon>
        <taxon>Liliopsida</taxon>
        <taxon>Zingiberales</taxon>
        <taxon>Musaceae</taxon>
        <taxon>Musa</taxon>
    </lineage>
</organism>
<gene>
    <name evidence="1" type="ORF">GSMUA_219080.1</name>
</gene>
<reference evidence="1" key="1">
    <citation type="submission" date="2021-03" db="EMBL/GenBank/DDBJ databases">
        <authorList>
            <consortium name="Genoscope - CEA"/>
            <person name="William W."/>
        </authorList>
    </citation>
    <scope>NUCLEOTIDE SEQUENCE</scope>
    <source>
        <strain evidence="1">Doubled-haploid Pahang</strain>
    </source>
</reference>
<dbReference type="Proteomes" id="UP000012960">
    <property type="component" value="Unplaced"/>
</dbReference>
<dbReference type="AlphaFoldDB" id="A0A804KEE8"/>
<name>A0A804KEE8_MUSAM</name>
<reference evidence="2" key="2">
    <citation type="submission" date="2021-05" db="UniProtKB">
        <authorList>
            <consortium name="EnsemblPlants"/>
        </authorList>
    </citation>
    <scope>IDENTIFICATION</scope>
    <source>
        <strain evidence="2">subsp. malaccensis</strain>
    </source>
</reference>
<accession>A0A804KEE8</accession>
<dbReference type="EnsemblPlants" id="Ma09_t00530.1">
    <property type="protein sequence ID" value="Ma09_p00530.1"/>
    <property type="gene ID" value="Ma09_g00530"/>
</dbReference>